<evidence type="ECO:0000313" key="4">
    <source>
        <dbReference type="Proteomes" id="UP000481583"/>
    </source>
</evidence>
<comment type="caution">
    <text evidence="3">The sequence shown here is derived from an EMBL/GenBank/DDBJ whole genome shotgun (WGS) entry which is preliminary data.</text>
</comment>
<dbReference type="RefSeq" id="WP_165240620.1">
    <property type="nucleotide sequence ID" value="NZ_JAAKZV010000136.1"/>
</dbReference>
<dbReference type="SUPFAM" id="SSF51735">
    <property type="entry name" value="NAD(P)-binding Rossmann-fold domains"/>
    <property type="match status" value="1"/>
</dbReference>
<proteinExistence type="inferred from homology"/>
<dbReference type="Pfam" id="PF13561">
    <property type="entry name" value="adh_short_C2"/>
    <property type="match status" value="1"/>
</dbReference>
<dbReference type="PRINTS" id="PR00081">
    <property type="entry name" value="GDHRDH"/>
</dbReference>
<dbReference type="AlphaFoldDB" id="A0A6G4U5F4"/>
<keyword evidence="4" id="KW-1185">Reference proteome</keyword>
<dbReference type="GO" id="GO:0016614">
    <property type="term" value="F:oxidoreductase activity, acting on CH-OH group of donors"/>
    <property type="evidence" value="ECO:0007669"/>
    <property type="project" value="UniProtKB-ARBA"/>
</dbReference>
<protein>
    <submittedName>
        <fullName evidence="3">SDR family oxidoreductase</fullName>
    </submittedName>
</protein>
<reference evidence="3 4" key="1">
    <citation type="submission" date="2020-02" db="EMBL/GenBank/DDBJ databases">
        <title>Whole-genome analyses of novel actinobacteria.</title>
        <authorList>
            <person name="Sahin N."/>
        </authorList>
    </citation>
    <scope>NUCLEOTIDE SEQUENCE [LARGE SCALE GENOMIC DNA]</scope>
    <source>
        <strain evidence="3 4">A7024</strain>
    </source>
</reference>
<dbReference type="InterPro" id="IPR020904">
    <property type="entry name" value="Sc_DH/Rdtase_CS"/>
</dbReference>
<dbReference type="PROSITE" id="PS00061">
    <property type="entry name" value="ADH_SHORT"/>
    <property type="match status" value="1"/>
</dbReference>
<dbReference type="Gene3D" id="3.40.50.720">
    <property type="entry name" value="NAD(P)-binding Rossmann-like Domain"/>
    <property type="match status" value="1"/>
</dbReference>
<keyword evidence="2" id="KW-0560">Oxidoreductase</keyword>
<dbReference type="InterPro" id="IPR002347">
    <property type="entry name" value="SDR_fam"/>
</dbReference>
<dbReference type="InterPro" id="IPR036291">
    <property type="entry name" value="NAD(P)-bd_dom_sf"/>
</dbReference>
<dbReference type="Proteomes" id="UP000481583">
    <property type="component" value="Unassembled WGS sequence"/>
</dbReference>
<dbReference type="EMBL" id="JAAKZV010000136">
    <property type="protein sequence ID" value="NGN67323.1"/>
    <property type="molecule type" value="Genomic_DNA"/>
</dbReference>
<organism evidence="3 4">
    <name type="scientific">Streptomyces coryli</name>
    <dbReference type="NCBI Taxonomy" id="1128680"/>
    <lineage>
        <taxon>Bacteria</taxon>
        <taxon>Bacillati</taxon>
        <taxon>Actinomycetota</taxon>
        <taxon>Actinomycetes</taxon>
        <taxon>Kitasatosporales</taxon>
        <taxon>Streptomycetaceae</taxon>
        <taxon>Streptomyces</taxon>
    </lineage>
</organism>
<dbReference type="PANTHER" id="PTHR48107:SF7">
    <property type="entry name" value="RE15974P"/>
    <property type="match status" value="1"/>
</dbReference>
<dbReference type="PANTHER" id="PTHR48107">
    <property type="entry name" value="NADPH-DEPENDENT ALDEHYDE REDUCTASE-LIKE PROTEIN, CHLOROPLASTIC-RELATED"/>
    <property type="match status" value="1"/>
</dbReference>
<sequence>MPETPANAFPLHGRVALVTGVSRRVGIAYALARRLATLGADVMAHSWAPHDDEMPWGADPVGAEGVAAKLTGELPAGAGRVVARSSDLADPAAPAALVDAATATFGGLDLLIATHARSSTYDLASSTAAELDLCWAVNVRATLLLAQRYAAVRDHSRPGGRMVMFTSGQYFAPMQGEIPYVTTKGALQQITKSLAMELSARRVTVNCIDPGPVNTGYAEPGGELYEFVASKMPFKRWGEPDDVANLVEWLARDEGGWMTGQTLSNDGGWQLGAFG</sequence>
<evidence type="ECO:0000256" key="1">
    <source>
        <dbReference type="ARBA" id="ARBA00006484"/>
    </source>
</evidence>
<name>A0A6G4U5F4_9ACTN</name>
<evidence type="ECO:0000256" key="2">
    <source>
        <dbReference type="ARBA" id="ARBA00023002"/>
    </source>
</evidence>
<gene>
    <name evidence="3" type="ORF">G5C51_25885</name>
</gene>
<evidence type="ECO:0000313" key="3">
    <source>
        <dbReference type="EMBL" id="NGN67323.1"/>
    </source>
</evidence>
<accession>A0A6G4U5F4</accession>
<comment type="similarity">
    <text evidence="1">Belongs to the short-chain dehydrogenases/reductases (SDR) family.</text>
</comment>